<dbReference type="RefSeq" id="WP_021289890.1">
    <property type="nucleotide sequence ID" value="NZ_BNER01000001.1"/>
</dbReference>
<dbReference type="Proteomes" id="UP000028875">
    <property type="component" value="Unassembled WGS sequence"/>
</dbReference>
<protein>
    <submittedName>
        <fullName evidence="1">Uncharacterized protein</fullName>
    </submittedName>
</protein>
<dbReference type="eggNOG" id="ENOG5030CAK">
    <property type="taxonomic scope" value="Bacteria"/>
</dbReference>
<name>A0A024Q7G6_9BACI</name>
<accession>A0A024Q7G6</accession>
<evidence type="ECO:0000313" key="1">
    <source>
        <dbReference type="EMBL" id="CDQ38237.1"/>
    </source>
</evidence>
<dbReference type="AlphaFoldDB" id="A0A024Q7G6"/>
<reference evidence="2" key="2">
    <citation type="submission" date="2014-05" db="EMBL/GenBank/DDBJ databases">
        <title>Draft genome sequence of Virgibacillus massiliensis Vm-5.</title>
        <authorList>
            <person name="Khelaifia S."/>
            <person name="Croce O."/>
            <person name="Lagier J.C."/>
            <person name="Raoult D."/>
        </authorList>
    </citation>
    <scope>NUCLEOTIDE SEQUENCE [LARGE SCALE GENOMIC DNA]</scope>
    <source>
        <strain evidence="2">Vm-5</strain>
    </source>
</reference>
<dbReference type="OrthoDB" id="2971534at2"/>
<evidence type="ECO:0000313" key="2">
    <source>
        <dbReference type="Proteomes" id="UP000028875"/>
    </source>
</evidence>
<sequence length="55" mass="6466">MYKIIAIGTNNVRAKLAIDEEEMIFETYEEAEQFLQETDKANILPDNYQLVIEEQ</sequence>
<comment type="caution">
    <text evidence="1">The sequence shown here is derived from an EMBL/GenBank/DDBJ whole genome shotgun (WGS) entry which is preliminary data.</text>
</comment>
<organism evidence="1 2">
    <name type="scientific">Virgibacillus massiliensis</name>
    <dbReference type="NCBI Taxonomy" id="1462526"/>
    <lineage>
        <taxon>Bacteria</taxon>
        <taxon>Bacillati</taxon>
        <taxon>Bacillota</taxon>
        <taxon>Bacilli</taxon>
        <taxon>Bacillales</taxon>
        <taxon>Bacillaceae</taxon>
        <taxon>Virgibacillus</taxon>
    </lineage>
</organism>
<gene>
    <name evidence="1" type="ORF">BN990_00506</name>
</gene>
<reference evidence="1 2" key="1">
    <citation type="submission" date="2014-03" db="EMBL/GenBank/DDBJ databases">
        <authorList>
            <person name="Urmite Genomes U."/>
        </authorList>
    </citation>
    <scope>NUCLEOTIDE SEQUENCE [LARGE SCALE GENOMIC DNA]</scope>
    <source>
        <strain evidence="1 2">Vm-5</strain>
    </source>
</reference>
<dbReference type="EMBL" id="CCDP010000001">
    <property type="protein sequence ID" value="CDQ38237.1"/>
    <property type="molecule type" value="Genomic_DNA"/>
</dbReference>
<proteinExistence type="predicted"/>
<keyword evidence="2" id="KW-1185">Reference proteome</keyword>